<reference evidence="1" key="1">
    <citation type="submission" date="2014-07" db="EMBL/GenBank/DDBJ databases">
        <authorList>
            <person name="Martin A.A"/>
            <person name="De Silva N."/>
        </authorList>
    </citation>
    <scope>NUCLEOTIDE SEQUENCE</scope>
</reference>
<reference evidence="2" key="2">
    <citation type="submission" date="2015-08" db="UniProtKB">
        <authorList>
            <consortium name="WormBaseParasite"/>
        </authorList>
    </citation>
    <scope>IDENTIFICATION</scope>
</reference>
<evidence type="ECO:0000313" key="1">
    <source>
        <dbReference type="Proteomes" id="UP000035680"/>
    </source>
</evidence>
<sequence>MLMKAVEQKFTVAYPIQHFPNITYHLPEMFKPALISTKNCKKYFIYSFIPSEENNMLQVHFVNGTFNVVGRRKIEN</sequence>
<protein>
    <submittedName>
        <fullName evidence="2">MSP domain-containing protein</fullName>
    </submittedName>
</protein>
<organism evidence="1 2">
    <name type="scientific">Strongyloides venezuelensis</name>
    <name type="common">Threadworm</name>
    <dbReference type="NCBI Taxonomy" id="75913"/>
    <lineage>
        <taxon>Eukaryota</taxon>
        <taxon>Metazoa</taxon>
        <taxon>Ecdysozoa</taxon>
        <taxon>Nematoda</taxon>
        <taxon>Chromadorea</taxon>
        <taxon>Rhabditida</taxon>
        <taxon>Tylenchina</taxon>
        <taxon>Panagrolaimomorpha</taxon>
        <taxon>Strongyloidoidea</taxon>
        <taxon>Strongyloididae</taxon>
        <taxon>Strongyloides</taxon>
    </lineage>
</organism>
<proteinExistence type="predicted"/>
<dbReference type="Proteomes" id="UP000035680">
    <property type="component" value="Unassembled WGS sequence"/>
</dbReference>
<dbReference type="AlphaFoldDB" id="A0A0K0EVY4"/>
<name>A0A0K0EVY4_STRVS</name>
<accession>A0A0K0EVY4</accession>
<keyword evidence="1" id="KW-1185">Reference proteome</keyword>
<dbReference type="WBParaSite" id="SVE_0068300.1">
    <property type="protein sequence ID" value="SVE_0068300.1"/>
    <property type="gene ID" value="SVE_0068300"/>
</dbReference>
<evidence type="ECO:0000313" key="2">
    <source>
        <dbReference type="WBParaSite" id="SVE_0068300.1"/>
    </source>
</evidence>